<keyword evidence="2" id="KW-1185">Reference proteome</keyword>
<organism evidence="1 2">
    <name type="scientific">Actinokineospora auranticolor</name>
    <dbReference type="NCBI Taxonomy" id="155976"/>
    <lineage>
        <taxon>Bacteria</taxon>
        <taxon>Bacillati</taxon>
        <taxon>Actinomycetota</taxon>
        <taxon>Actinomycetes</taxon>
        <taxon>Pseudonocardiales</taxon>
        <taxon>Pseudonocardiaceae</taxon>
        <taxon>Actinokineospora</taxon>
    </lineage>
</organism>
<proteinExistence type="predicted"/>
<reference evidence="1 2" key="1">
    <citation type="submission" date="2018-02" db="EMBL/GenBank/DDBJ databases">
        <title>Genomic Encyclopedia of Archaeal and Bacterial Type Strains, Phase II (KMG-II): from individual species to whole genera.</title>
        <authorList>
            <person name="Goeker M."/>
        </authorList>
    </citation>
    <scope>NUCLEOTIDE SEQUENCE [LARGE SCALE GENOMIC DNA]</scope>
    <source>
        <strain evidence="1 2">YU 961-1</strain>
    </source>
</reference>
<name>A0A2S6GGU0_9PSEU</name>
<accession>A0A2S6GGU0</accession>
<evidence type="ECO:0000313" key="2">
    <source>
        <dbReference type="Proteomes" id="UP000239203"/>
    </source>
</evidence>
<comment type="caution">
    <text evidence="1">The sequence shown here is derived from an EMBL/GenBank/DDBJ whole genome shotgun (WGS) entry which is preliminary data.</text>
</comment>
<dbReference type="RefSeq" id="WP_181043761.1">
    <property type="nucleotide sequence ID" value="NZ_CP154825.1"/>
</dbReference>
<gene>
    <name evidence="1" type="ORF">CLV40_1197</name>
</gene>
<dbReference type="EMBL" id="PTIX01000019">
    <property type="protein sequence ID" value="PPK64444.1"/>
    <property type="molecule type" value="Genomic_DNA"/>
</dbReference>
<sequence length="209" mass="22434">MAPNGAAPPRLCVAVAADGPGPTCDRLLRATEVFADAARRADLGEPVWRTVGAHQVGLLPVTDPVPAAVDRFTQALDLALGLHNADRDRLRLRVALHRGLVDDPDTCLGPGVAQAIRLLGSRALRDALDEAPDTTLALLLSDRVPTCPWWVDGLREILLWHSNSQDDCGSGEHPFTGDAHTDFCDRAWLWTPGWQPVATALAAADQTVH</sequence>
<dbReference type="Proteomes" id="UP000239203">
    <property type="component" value="Unassembled WGS sequence"/>
</dbReference>
<evidence type="ECO:0000313" key="1">
    <source>
        <dbReference type="EMBL" id="PPK64444.1"/>
    </source>
</evidence>
<dbReference type="AlphaFoldDB" id="A0A2S6GGU0"/>
<protein>
    <submittedName>
        <fullName evidence="1">Uncharacterized protein</fullName>
    </submittedName>
</protein>